<dbReference type="RefSeq" id="WP_020964620.1">
    <property type="nucleotide sequence ID" value="NZ_CP061839.1"/>
</dbReference>
<evidence type="ECO:0000313" key="10">
    <source>
        <dbReference type="EMBL" id="QOW60812.1"/>
    </source>
</evidence>
<accession>A0A7S6WQD5</accession>
<dbReference type="Gene3D" id="6.10.250.2860">
    <property type="match status" value="1"/>
</dbReference>
<dbReference type="InterPro" id="IPR030394">
    <property type="entry name" value="G_HFLX_dom"/>
</dbReference>
<evidence type="ECO:0000256" key="4">
    <source>
        <dbReference type="ARBA" id="ARBA00023134"/>
    </source>
</evidence>
<evidence type="ECO:0000256" key="3">
    <source>
        <dbReference type="ARBA" id="ARBA00022842"/>
    </source>
</evidence>
<keyword evidence="5" id="KW-0963">Cytoplasm</keyword>
<evidence type="ECO:0000256" key="5">
    <source>
        <dbReference type="HAMAP-Rule" id="MF_00900"/>
    </source>
</evidence>
<proteinExistence type="inferred from homology"/>
<keyword evidence="3 7" id="KW-0460">Magnesium</keyword>
<dbReference type="NCBIfam" id="TIGR03156">
    <property type="entry name" value="GTP_HflX"/>
    <property type="match status" value="1"/>
</dbReference>
<feature type="coiled-coil region" evidence="8">
    <location>
        <begin position="175"/>
        <end position="202"/>
    </location>
</feature>
<dbReference type="PANTHER" id="PTHR10229">
    <property type="entry name" value="GTP-BINDING PROTEIN HFLX"/>
    <property type="match status" value="1"/>
</dbReference>
<keyword evidence="2 5" id="KW-0547">Nucleotide-binding</keyword>
<keyword evidence="8" id="KW-0175">Coiled coil</keyword>
<dbReference type="InterPro" id="IPR042108">
    <property type="entry name" value="GTPase_HflX_N_sf"/>
</dbReference>
<dbReference type="PANTHER" id="PTHR10229:SF0">
    <property type="entry name" value="GTP-BINDING PROTEIN 6-RELATED"/>
    <property type="match status" value="1"/>
</dbReference>
<dbReference type="InterPro" id="IPR006073">
    <property type="entry name" value="GTP-bd"/>
</dbReference>
<dbReference type="Pfam" id="PF13167">
    <property type="entry name" value="GTP-bdg_N"/>
    <property type="match status" value="1"/>
</dbReference>
<keyword evidence="4 5" id="KW-0342">GTP-binding</keyword>
<comment type="cofactor">
    <cofactor evidence="7">
        <name>Mg(2+)</name>
        <dbReference type="ChEBI" id="CHEBI:18420"/>
    </cofactor>
</comment>
<dbReference type="InterPro" id="IPR016496">
    <property type="entry name" value="GTPase_HflX"/>
</dbReference>
<dbReference type="HAMAP" id="MF_00900">
    <property type="entry name" value="GTPase_HflX"/>
    <property type="match status" value="1"/>
</dbReference>
<dbReference type="SUPFAM" id="SSF52540">
    <property type="entry name" value="P-loop containing nucleoside triphosphate hydrolases"/>
    <property type="match status" value="1"/>
</dbReference>
<name>A0A7S6WQD5_9SPIR</name>
<dbReference type="InterPro" id="IPR032305">
    <property type="entry name" value="GTP-bd_M"/>
</dbReference>
<evidence type="ECO:0000256" key="2">
    <source>
        <dbReference type="ARBA" id="ARBA00022741"/>
    </source>
</evidence>
<feature type="binding site" evidence="6">
    <location>
        <begin position="247"/>
        <end position="251"/>
    </location>
    <ligand>
        <name>GTP</name>
        <dbReference type="ChEBI" id="CHEBI:37565"/>
    </ligand>
</feature>
<feature type="binding site" evidence="6">
    <location>
        <begin position="222"/>
        <end position="229"/>
    </location>
    <ligand>
        <name>GTP</name>
        <dbReference type="ChEBI" id="CHEBI:37565"/>
    </ligand>
</feature>
<dbReference type="GO" id="GO:0005525">
    <property type="term" value="F:GTP binding"/>
    <property type="evidence" value="ECO:0007669"/>
    <property type="project" value="UniProtKB-UniRule"/>
</dbReference>
<feature type="binding site" evidence="7">
    <location>
        <position position="229"/>
    </location>
    <ligand>
        <name>Mg(2+)</name>
        <dbReference type="ChEBI" id="CHEBI:18420"/>
    </ligand>
</feature>
<evidence type="ECO:0000256" key="8">
    <source>
        <dbReference type="SAM" id="Coils"/>
    </source>
</evidence>
<dbReference type="PROSITE" id="PS51705">
    <property type="entry name" value="G_HFLX"/>
    <property type="match status" value="1"/>
</dbReference>
<keyword evidence="1 7" id="KW-0479">Metal-binding</keyword>
<dbReference type="Pfam" id="PF16360">
    <property type="entry name" value="GTP-bdg_M"/>
    <property type="match status" value="1"/>
</dbReference>
<comment type="subcellular location">
    <subcellularLocation>
        <location evidence="5">Cytoplasm</location>
    </subcellularLocation>
    <text evidence="5">May associate with membranes.</text>
</comment>
<comment type="similarity">
    <text evidence="5">Belongs to the TRAFAC class OBG-HflX-like GTPase superfamily. HflX GTPase family.</text>
</comment>
<evidence type="ECO:0000313" key="11">
    <source>
        <dbReference type="Proteomes" id="UP000593915"/>
    </source>
</evidence>
<feature type="binding site" evidence="6">
    <location>
        <begin position="363"/>
        <end position="365"/>
    </location>
    <ligand>
        <name>GTP</name>
        <dbReference type="ChEBI" id="CHEBI:37565"/>
    </ligand>
</feature>
<dbReference type="PIRSF" id="PIRSF006809">
    <property type="entry name" value="GTP-binding_hflX_prd"/>
    <property type="match status" value="1"/>
</dbReference>
<dbReference type="Proteomes" id="UP000593915">
    <property type="component" value="Chromosome"/>
</dbReference>
<evidence type="ECO:0000256" key="7">
    <source>
        <dbReference type="PIRSR" id="PIRSR006809-2"/>
    </source>
</evidence>
<evidence type="ECO:0000256" key="1">
    <source>
        <dbReference type="ARBA" id="ARBA00022723"/>
    </source>
</evidence>
<sequence>MNLIKLKQEQKKAVLVFTDIYSQVKNSLIHTNVKNLTALQSVEESELKSLSETILVNPVFSLRFKIGSPNPATLVGSGQLEKILNVAEEKNADLIIFNCDLSPRIQRNLEEVSGLCVIDRREVIIQIFADRAQTREAVLQARLAQLEYSMPRLTRKWTGLSQQRGGVKGSRGAGEKKLELDKRRLRTEISKLRKEVEKVRVQRNVQRKSRTEGNKKIGAIVGYTNAGKSSLLKKLSGTDIFAENKLFATLDSETRKIFFPNKTGGVQFLLTDTVGFVSNLPHQLIDAFHSTLEEAALADFLIILCDASHPAMCECLAVTQSVLEELNCGKKNAIIVINKIDCVFDPASILQLKTRYPEAVEISLKTGEGLDFLKIKLEEIVNTVL</sequence>
<evidence type="ECO:0000256" key="6">
    <source>
        <dbReference type="PIRSR" id="PIRSR006809-1"/>
    </source>
</evidence>
<dbReference type="Gene3D" id="3.40.50.11060">
    <property type="entry name" value="GTPase HflX, N-terminal domain"/>
    <property type="match status" value="1"/>
</dbReference>
<comment type="function">
    <text evidence="5">GTPase that associates with the 50S ribosomal subunit and may have a role during protein synthesis or ribosome biogenesis.</text>
</comment>
<dbReference type="Pfam" id="PF01926">
    <property type="entry name" value="MMR_HSR1"/>
    <property type="match status" value="1"/>
</dbReference>
<feature type="binding site" evidence="6">
    <location>
        <begin position="272"/>
        <end position="275"/>
    </location>
    <ligand>
        <name>GTP</name>
        <dbReference type="ChEBI" id="CHEBI:37565"/>
    </ligand>
</feature>
<dbReference type="GeneID" id="301089476"/>
<reference evidence="10 11" key="1">
    <citation type="submission" date="2020-09" db="EMBL/GenBank/DDBJ databases">
        <title>Characterization of Treponema spp. from bovine digital dermatitis in Korea.</title>
        <authorList>
            <person name="Espiritu H.M."/>
            <person name="Cho Y.I."/>
            <person name="Mamuad L."/>
        </authorList>
    </citation>
    <scope>NUCLEOTIDE SEQUENCE [LARGE SCALE GENOMIC DNA]</scope>
    <source>
        <strain evidence="10 11">KS1</strain>
    </source>
</reference>
<dbReference type="AlphaFoldDB" id="A0A7S6WQD5"/>
<dbReference type="EMBL" id="CP061839">
    <property type="protein sequence ID" value="QOW60812.1"/>
    <property type="molecule type" value="Genomic_DNA"/>
</dbReference>
<dbReference type="GO" id="GO:0005737">
    <property type="term" value="C:cytoplasm"/>
    <property type="evidence" value="ECO:0007669"/>
    <property type="project" value="UniProtKB-SubCell"/>
</dbReference>
<dbReference type="GO" id="GO:0003924">
    <property type="term" value="F:GTPase activity"/>
    <property type="evidence" value="ECO:0007669"/>
    <property type="project" value="UniProtKB-UniRule"/>
</dbReference>
<protein>
    <recommendedName>
        <fullName evidence="5">GTPase HflX</fullName>
    </recommendedName>
    <alternativeName>
        <fullName evidence="5">GTP-binding protein HflX</fullName>
    </alternativeName>
</protein>
<dbReference type="GO" id="GO:0043022">
    <property type="term" value="F:ribosome binding"/>
    <property type="evidence" value="ECO:0007669"/>
    <property type="project" value="TreeGrafter"/>
</dbReference>
<dbReference type="InterPro" id="IPR025121">
    <property type="entry name" value="GTPase_HflX_N"/>
</dbReference>
<feature type="binding site" evidence="6">
    <location>
        <begin position="338"/>
        <end position="341"/>
    </location>
    <ligand>
        <name>GTP</name>
        <dbReference type="ChEBI" id="CHEBI:37565"/>
    </ligand>
</feature>
<dbReference type="Gene3D" id="3.40.50.300">
    <property type="entry name" value="P-loop containing nucleotide triphosphate hydrolases"/>
    <property type="match status" value="1"/>
</dbReference>
<evidence type="ECO:0000259" key="9">
    <source>
        <dbReference type="PROSITE" id="PS51705"/>
    </source>
</evidence>
<gene>
    <name evidence="5 10" type="primary">hflX</name>
    <name evidence="10" type="ORF">IFE08_13690</name>
</gene>
<dbReference type="GO" id="GO:0046872">
    <property type="term" value="F:metal ion binding"/>
    <property type="evidence" value="ECO:0007669"/>
    <property type="project" value="UniProtKB-KW"/>
</dbReference>
<dbReference type="CDD" id="cd01878">
    <property type="entry name" value="HflX"/>
    <property type="match status" value="1"/>
</dbReference>
<dbReference type="InterPro" id="IPR027417">
    <property type="entry name" value="P-loop_NTPase"/>
</dbReference>
<feature type="domain" description="Hflx-type G" evidence="9">
    <location>
        <begin position="216"/>
        <end position="385"/>
    </location>
</feature>
<organism evidence="10 11">
    <name type="scientific">Treponema pedis</name>
    <dbReference type="NCBI Taxonomy" id="409322"/>
    <lineage>
        <taxon>Bacteria</taxon>
        <taxon>Pseudomonadati</taxon>
        <taxon>Spirochaetota</taxon>
        <taxon>Spirochaetia</taxon>
        <taxon>Spirochaetales</taxon>
        <taxon>Treponemataceae</taxon>
        <taxon>Treponema</taxon>
    </lineage>
</organism>
<comment type="subunit">
    <text evidence="5">Monomer. Associates with the 50S ribosomal subunit.</text>
</comment>
<feature type="binding site" evidence="7">
    <location>
        <position position="249"/>
    </location>
    <ligand>
        <name>Mg(2+)</name>
        <dbReference type="ChEBI" id="CHEBI:18420"/>
    </ligand>
</feature>